<dbReference type="PANTHER" id="PTHR43364:SF15">
    <property type="entry name" value="ARYL-ALCOHOL DEHYDROGENASE AAD16-RELATED"/>
    <property type="match status" value="1"/>
</dbReference>
<evidence type="ECO:0000313" key="3">
    <source>
        <dbReference type="Proteomes" id="UP000518752"/>
    </source>
</evidence>
<name>A0A8H5GH22_9AGAR</name>
<comment type="caution">
    <text evidence="2">The sequence shown here is derived from an EMBL/GenBank/DDBJ whole genome shotgun (WGS) entry which is preliminary data.</text>
</comment>
<dbReference type="Proteomes" id="UP000518752">
    <property type="component" value="Unassembled WGS sequence"/>
</dbReference>
<accession>A0A8H5GH22</accession>
<proteinExistence type="predicted"/>
<dbReference type="EMBL" id="JAACJN010000180">
    <property type="protein sequence ID" value="KAF5364862.1"/>
    <property type="molecule type" value="Genomic_DNA"/>
</dbReference>
<dbReference type="SUPFAM" id="SSF51430">
    <property type="entry name" value="NAD(P)-linked oxidoreductase"/>
    <property type="match status" value="1"/>
</dbReference>
<organism evidence="2 3">
    <name type="scientific">Collybiopsis confluens</name>
    <dbReference type="NCBI Taxonomy" id="2823264"/>
    <lineage>
        <taxon>Eukaryota</taxon>
        <taxon>Fungi</taxon>
        <taxon>Dikarya</taxon>
        <taxon>Basidiomycota</taxon>
        <taxon>Agaricomycotina</taxon>
        <taxon>Agaricomycetes</taxon>
        <taxon>Agaricomycetidae</taxon>
        <taxon>Agaricales</taxon>
        <taxon>Marasmiineae</taxon>
        <taxon>Omphalotaceae</taxon>
        <taxon>Collybiopsis</taxon>
    </lineage>
</organism>
<protein>
    <recommendedName>
        <fullName evidence="1">NADP-dependent oxidoreductase domain-containing protein</fullName>
    </recommendedName>
</protein>
<feature type="domain" description="NADP-dependent oxidoreductase" evidence="1">
    <location>
        <begin position="162"/>
        <end position="251"/>
    </location>
</feature>
<dbReference type="InterPro" id="IPR050523">
    <property type="entry name" value="AKR_Detox_Biosynth"/>
</dbReference>
<evidence type="ECO:0000313" key="2">
    <source>
        <dbReference type="EMBL" id="KAF5364862.1"/>
    </source>
</evidence>
<reference evidence="2 3" key="1">
    <citation type="journal article" date="2020" name="ISME J.">
        <title>Uncovering the hidden diversity of litter-decomposition mechanisms in mushroom-forming fungi.</title>
        <authorList>
            <person name="Floudas D."/>
            <person name="Bentzer J."/>
            <person name="Ahren D."/>
            <person name="Johansson T."/>
            <person name="Persson P."/>
            <person name="Tunlid A."/>
        </authorList>
    </citation>
    <scope>NUCLEOTIDE SEQUENCE [LARGE SCALE GENOMIC DNA]</scope>
    <source>
        <strain evidence="2 3">CBS 406.79</strain>
    </source>
</reference>
<dbReference type="OrthoDB" id="1720422at2759"/>
<gene>
    <name evidence="2" type="ORF">D9757_012740</name>
</gene>
<keyword evidence="3" id="KW-1185">Reference proteome</keyword>
<evidence type="ECO:0000259" key="1">
    <source>
        <dbReference type="Pfam" id="PF00248"/>
    </source>
</evidence>
<dbReference type="Pfam" id="PF00248">
    <property type="entry name" value="Aldo_ket_red"/>
    <property type="match status" value="1"/>
</dbReference>
<dbReference type="AlphaFoldDB" id="A0A8H5GH22"/>
<dbReference type="InterPro" id="IPR036812">
    <property type="entry name" value="NAD(P)_OxRdtase_dom_sf"/>
</dbReference>
<dbReference type="Gene3D" id="3.20.20.100">
    <property type="entry name" value="NADP-dependent oxidoreductase domain"/>
    <property type="match status" value="1"/>
</dbReference>
<dbReference type="InterPro" id="IPR023210">
    <property type="entry name" value="NADP_OxRdtase_dom"/>
</dbReference>
<dbReference type="PANTHER" id="PTHR43364">
    <property type="entry name" value="NADH-SPECIFIC METHYLGLYOXAL REDUCTASE-RELATED"/>
    <property type="match status" value="1"/>
</dbReference>
<sequence length="283" mass="31006">MPSKISSAPFRIHRAAGRRYVSRGYFSAQAAHFFAIMSNIVKYKRLGTSGLKISVPLLGAMGSVGHIGPWARAVLLRGSRPGPQAWARCIFSGELYEQNFTTKVLLGKPLEALQVAKVVLNERSDTCTLAHGLSFLAMDLARPRPDKAQPGGLSARPGPCITIDMLQIHRFDPETPAEETMNALHDFVQSGKVAERNGWNKFISMQNEYSLLYREEEREMNAYCNFNGIGLIPWAPLAGGRLCRSVSSSNATLREESSAALGFGGALPETDKKVIGRVEEIVI</sequence>